<accession>V5SA93</accession>
<dbReference type="EMBL" id="CP006912">
    <property type="protein sequence ID" value="AHB47342.1"/>
    <property type="molecule type" value="Genomic_DNA"/>
</dbReference>
<dbReference type="PANTHER" id="PTHR36837">
    <property type="entry name" value="POLY(3-HYDROXYALKANOATE) POLYMERASE SUBUNIT PHAC"/>
    <property type="match status" value="1"/>
</dbReference>
<dbReference type="GO" id="GO:0016746">
    <property type="term" value="F:acyltransferase activity"/>
    <property type="evidence" value="ECO:0007669"/>
    <property type="project" value="UniProtKB-KW"/>
</dbReference>
<evidence type="ECO:0000313" key="7">
    <source>
        <dbReference type="Proteomes" id="UP000018542"/>
    </source>
</evidence>
<dbReference type="OrthoDB" id="7208816at2"/>
<dbReference type="STRING" id="1029756.W911_01330"/>
<gene>
    <name evidence="6" type="ORF">W911_01330</name>
</gene>
<dbReference type="PANTHER" id="PTHR36837:SF5">
    <property type="entry name" value="POLY-3-HYDROXYBUTYRATE SYNTHASE"/>
    <property type="match status" value="1"/>
</dbReference>
<evidence type="ECO:0000256" key="3">
    <source>
        <dbReference type="SAM" id="MobiDB-lite"/>
    </source>
</evidence>
<proteinExistence type="predicted"/>
<reference evidence="6 7" key="1">
    <citation type="journal article" date="2014" name="Genome Announc.">
        <title>Complete Genome Sequence of Hyphomicrobium nitrativorans Strain NL23, a Denitrifying Bacterium Isolated from Biofilm of a Methanol-Fed Denitrification System Treating Seawater at the Montreal Biodome.</title>
        <authorList>
            <person name="Martineau C."/>
            <person name="Villeneuve C."/>
            <person name="Mauffrey F."/>
            <person name="Villemur R."/>
        </authorList>
    </citation>
    <scope>NUCLEOTIDE SEQUENCE [LARGE SCALE GENOMIC DNA]</scope>
    <source>
        <strain evidence="6">NL23</strain>
    </source>
</reference>
<organism evidence="6 7">
    <name type="scientific">Hyphomicrobium nitrativorans NL23</name>
    <dbReference type="NCBI Taxonomy" id="1029756"/>
    <lineage>
        <taxon>Bacteria</taxon>
        <taxon>Pseudomonadati</taxon>
        <taxon>Pseudomonadota</taxon>
        <taxon>Alphaproteobacteria</taxon>
        <taxon>Hyphomicrobiales</taxon>
        <taxon>Hyphomicrobiaceae</taxon>
        <taxon>Hyphomicrobium</taxon>
    </lineage>
</organism>
<sequence>MNIVNAEPEAAAKPAAHPLPPPPPPVYEEDHGSETYRAIDRMREALSAHLSGGISPASLALAMFDWSIHLASAPGKRMELVDKAFRKSMRLATYMAAAGGRSDVKPCIEPLAGDDRFRGEAWRQHPYCCWAQGFLLTQQWWHNVTRGVPGVMPHHEDVVSFATRQILDIYSPSNNLFTNPEVIERTMATGGANLLQGFQNWIDDVSRLASGQPEVGTEDFKVGEDVAVTPGKVVYRNHLIELIQYSPTTGKVCAEPLLVVPAWIMKYYILDLSPQNSLVRYLVSQGHTVFCVSWRNPTAEDRDLDMDDYRRRGVMAALDAVGAIVPDRKIHAVGYCLGGTMLAISAAAMARAGDDRLASVTLLAAQTDFTEPGELALFIDHSQMHFLESMMWNRGYLSADQMAGAFQLLRTNDLIWSRMVREYLMGERRPMIDLMAWNADSTRMPYRMHAEYLRRLYLDNEFAAGRLMVDGRSVAIQNIRVPMFVVGTERDHVAPWRSVYKIHQLTDTDVTFVLTSGGHNAGIVSEPGRPRRRFRIALKRANDPYMSPSEWSEVAKENEGSWWTAWAEWLGEQSSAGRVAPPSMGAAAEGYAPVCDAPGTYVLQR</sequence>
<dbReference type="InterPro" id="IPR029058">
    <property type="entry name" value="AB_hydrolase_fold"/>
</dbReference>
<keyword evidence="7" id="KW-1185">Reference proteome</keyword>
<dbReference type="HOGENOM" id="CLU_017387_2_1_5"/>
<dbReference type="Pfam" id="PF12551">
    <property type="entry name" value="PHBC_N"/>
    <property type="match status" value="1"/>
</dbReference>
<protein>
    <submittedName>
        <fullName evidence="6">Poly-beta-hydroxybutyrate polymerase</fullName>
    </submittedName>
</protein>
<feature type="compositionally biased region" description="Pro residues" evidence="3">
    <location>
        <begin position="17"/>
        <end position="26"/>
    </location>
</feature>
<feature type="compositionally biased region" description="Low complexity" evidence="3">
    <location>
        <begin position="1"/>
        <end position="16"/>
    </location>
</feature>
<keyword evidence="2" id="KW-0012">Acyltransferase</keyword>
<dbReference type="Pfam" id="PF07167">
    <property type="entry name" value="PhaC_N"/>
    <property type="match status" value="1"/>
</dbReference>
<dbReference type="Gene3D" id="3.40.50.1820">
    <property type="entry name" value="alpha/beta hydrolase"/>
    <property type="match status" value="1"/>
</dbReference>
<evidence type="ECO:0000259" key="4">
    <source>
        <dbReference type="Pfam" id="PF07167"/>
    </source>
</evidence>
<feature type="domain" description="Poly-beta-hydroxybutyrate polymerase N-terminal" evidence="4">
    <location>
        <begin position="114"/>
        <end position="282"/>
    </location>
</feature>
<dbReference type="InterPro" id="IPR010941">
    <property type="entry name" value="PhaC_N"/>
</dbReference>
<dbReference type="InterPro" id="IPR022211">
    <property type="entry name" value="PHBC_N"/>
</dbReference>
<dbReference type="AlphaFoldDB" id="V5SA93"/>
<feature type="domain" description="Poly-beta-hydroxybutyrate polymerase N-terminal" evidence="5">
    <location>
        <begin position="35"/>
        <end position="76"/>
    </location>
</feature>
<dbReference type="Proteomes" id="UP000018542">
    <property type="component" value="Chromosome"/>
</dbReference>
<dbReference type="SUPFAM" id="SSF53474">
    <property type="entry name" value="alpha/beta-Hydrolases"/>
    <property type="match status" value="1"/>
</dbReference>
<evidence type="ECO:0000256" key="1">
    <source>
        <dbReference type="ARBA" id="ARBA00022679"/>
    </source>
</evidence>
<dbReference type="InterPro" id="IPR051321">
    <property type="entry name" value="PHA/PHB_synthase"/>
</dbReference>
<keyword evidence="1" id="KW-0808">Transferase</keyword>
<dbReference type="KEGG" id="hni:W911_01330"/>
<dbReference type="PATRIC" id="fig|1029756.8.peg.281"/>
<name>V5SA93_9HYPH</name>
<evidence type="ECO:0000256" key="2">
    <source>
        <dbReference type="ARBA" id="ARBA00023315"/>
    </source>
</evidence>
<dbReference type="GO" id="GO:0042619">
    <property type="term" value="P:poly-hydroxybutyrate biosynthetic process"/>
    <property type="evidence" value="ECO:0007669"/>
    <property type="project" value="InterPro"/>
</dbReference>
<feature type="region of interest" description="Disordered" evidence="3">
    <location>
        <begin position="1"/>
        <end position="31"/>
    </location>
</feature>
<evidence type="ECO:0000313" key="6">
    <source>
        <dbReference type="EMBL" id="AHB47342.1"/>
    </source>
</evidence>
<evidence type="ECO:0000259" key="5">
    <source>
        <dbReference type="Pfam" id="PF12551"/>
    </source>
</evidence>